<organism evidence="2 3">
    <name type="scientific">Faecalibacterium prausnitzii</name>
    <dbReference type="NCBI Taxonomy" id="853"/>
    <lineage>
        <taxon>Bacteria</taxon>
        <taxon>Bacillati</taxon>
        <taxon>Bacillota</taxon>
        <taxon>Clostridia</taxon>
        <taxon>Eubacteriales</taxon>
        <taxon>Oscillospiraceae</taxon>
        <taxon>Faecalibacterium</taxon>
    </lineage>
</organism>
<reference evidence="2" key="1">
    <citation type="submission" date="2021-02" db="EMBL/GenBank/DDBJ databases">
        <title>Infant gut strain persistence is associated with maternal origin, phylogeny, and functional potential including surface adhesion and iron acquisition.</title>
        <authorList>
            <person name="Lou Y.C."/>
        </authorList>
    </citation>
    <scope>NUCLEOTIDE SEQUENCE</scope>
    <source>
        <strain evidence="2">L2_039_000G1_dasL2_039_000G1_maxbin2.maxbin.077</strain>
    </source>
</reference>
<dbReference type="InterPro" id="IPR005094">
    <property type="entry name" value="Endonuclease_MobA/VirD2"/>
</dbReference>
<feature type="domain" description="MobA/VirD2-like nuclease" evidence="1">
    <location>
        <begin position="11"/>
        <end position="88"/>
    </location>
</feature>
<dbReference type="InterPro" id="IPR048102">
    <property type="entry name" value="MobP3"/>
</dbReference>
<proteinExistence type="predicted"/>
<feature type="non-terminal residue" evidence="2">
    <location>
        <position position="1"/>
    </location>
</feature>
<gene>
    <name evidence="2" type="ORF">KH315_14985</name>
</gene>
<dbReference type="Proteomes" id="UP000811365">
    <property type="component" value="Unassembled WGS sequence"/>
</dbReference>
<name>A0A9E1GN34_9FIRM</name>
<sequence>VREFSTWQEAARLVRELSYRRVNMYRGIISFSPETAAELGLTDHEAWEDYMERHILTLAKYNGIRVQNLQWVAAHHNERGHPHIHVVFWDKNQRTMVPFVHPSIPDKIRRQLIRDTFAEKIQAYCEAKQRAREQLTATAVDLVDEFEQYMERLHPSEYKRLRETFGHITDDELGAASLDGVLSADGLARFIPGLFALKEKMPKKGRLAYKLLPEEVKAELDAFISSLKTDCKYIGDLVNEYADAKCQLAMLYDTDPAHVEEQRRKGIAEADKLIANKVLEAIRAMLRKDRETGSFEYAEARKAYYTERLIYEILMALEQNAVNMGMEYDDCQKAMGGDFSKAAKKEWYLRHKDRGMEP</sequence>
<dbReference type="Pfam" id="PF03432">
    <property type="entry name" value="Relaxase"/>
    <property type="match status" value="1"/>
</dbReference>
<comment type="caution">
    <text evidence="2">The sequence shown here is derived from an EMBL/GenBank/DDBJ whole genome shotgun (WGS) entry which is preliminary data.</text>
</comment>
<evidence type="ECO:0000313" key="3">
    <source>
        <dbReference type="Proteomes" id="UP000811365"/>
    </source>
</evidence>
<protein>
    <recommendedName>
        <fullName evidence="1">MobA/VirD2-like nuclease domain-containing protein</fullName>
    </recommendedName>
</protein>
<accession>A0A9E1GN34</accession>
<dbReference type="AlphaFoldDB" id="A0A9E1GN34"/>
<evidence type="ECO:0000313" key="2">
    <source>
        <dbReference type="EMBL" id="MBS6623411.1"/>
    </source>
</evidence>
<dbReference type="NCBIfam" id="NF041499">
    <property type="entry name" value="MobP3"/>
    <property type="match status" value="1"/>
</dbReference>
<evidence type="ECO:0000259" key="1">
    <source>
        <dbReference type="Pfam" id="PF03432"/>
    </source>
</evidence>
<dbReference type="EMBL" id="JAGZYH010000128">
    <property type="protein sequence ID" value="MBS6623411.1"/>
    <property type="molecule type" value="Genomic_DNA"/>
</dbReference>